<dbReference type="RefSeq" id="WP_138564947.1">
    <property type="nucleotide sequence ID" value="NZ_CP040602.1"/>
</dbReference>
<comment type="function">
    <text evidence="2">One of several proteins that assist in the late maturation steps of the functional core of the 30S ribosomal subunit. Associates with free 30S ribosomal subunits (but not with 30S subunits that are part of 70S ribosomes or polysomes). Required for efficient processing of 16S rRNA. May interact with the 5'-terminal helix region of 16S rRNA.</text>
</comment>
<dbReference type="HAMAP" id="MF_00003">
    <property type="entry name" value="RbfA"/>
    <property type="match status" value="1"/>
</dbReference>
<dbReference type="PANTHER" id="PTHR33515:SF1">
    <property type="entry name" value="RIBOSOME-BINDING FACTOR A, CHLOROPLASTIC-RELATED"/>
    <property type="match status" value="1"/>
</dbReference>
<evidence type="ECO:0000313" key="4">
    <source>
        <dbReference type="Proteomes" id="UP000304864"/>
    </source>
</evidence>
<dbReference type="GO" id="GO:0043024">
    <property type="term" value="F:ribosomal small subunit binding"/>
    <property type="evidence" value="ECO:0007669"/>
    <property type="project" value="TreeGrafter"/>
</dbReference>
<dbReference type="OrthoDB" id="307788at2"/>
<dbReference type="EMBL" id="CP040602">
    <property type="protein sequence ID" value="QCU90272.1"/>
    <property type="molecule type" value="Genomic_DNA"/>
</dbReference>
<comment type="subunit">
    <text evidence="2">Monomer. Binds 30S ribosomal subunits, but not 50S ribosomal subunits or 70S ribosomes.</text>
</comment>
<dbReference type="InterPro" id="IPR015946">
    <property type="entry name" value="KH_dom-like_a/b"/>
</dbReference>
<dbReference type="PROSITE" id="PS01319">
    <property type="entry name" value="RBFA"/>
    <property type="match status" value="1"/>
</dbReference>
<evidence type="ECO:0000256" key="1">
    <source>
        <dbReference type="ARBA" id="ARBA00022517"/>
    </source>
</evidence>
<name>A0A4P9K5L1_9GAMM</name>
<keyword evidence="1 2" id="KW-0690">Ribosome biogenesis</keyword>
<proteinExistence type="inferred from homology"/>
<dbReference type="Gene3D" id="3.30.300.20">
    <property type="match status" value="1"/>
</dbReference>
<protein>
    <recommendedName>
        <fullName evidence="2">Ribosome-binding factor A</fullName>
    </recommendedName>
</protein>
<dbReference type="AlphaFoldDB" id="A0A4P9K5L1"/>
<dbReference type="GO" id="GO:0005829">
    <property type="term" value="C:cytosol"/>
    <property type="evidence" value="ECO:0007669"/>
    <property type="project" value="TreeGrafter"/>
</dbReference>
<sequence>MSNQSVSRPTRVAQEIRRTIAELLVHESKDPRFKKMSITDCKISKDLSIAKIHFALMGHKKDDPEVQETLAALQKAQGFFRSEIGNRLRLRIVPQIRFYYDEVPENAQYIEDLINKALKS</sequence>
<dbReference type="Pfam" id="PF02033">
    <property type="entry name" value="RBFA"/>
    <property type="match status" value="1"/>
</dbReference>
<accession>A0A4P9K5L1</accession>
<dbReference type="KEGG" id="thig:FE785_06340"/>
<dbReference type="InterPro" id="IPR023799">
    <property type="entry name" value="RbfA_dom_sf"/>
</dbReference>
<reference evidence="3 4" key="1">
    <citation type="submission" date="2019-05" db="EMBL/GenBank/DDBJ databases">
        <title>Thiomicrorhabdus sediminis sp. nov, a novel sulfur-oxidizing bacterium isolated from coastal sediment.</title>
        <authorList>
            <person name="Liu X."/>
        </authorList>
    </citation>
    <scope>NUCLEOTIDE SEQUENCE [LARGE SCALE GENOMIC DNA]</scope>
    <source>
        <strain evidence="3 4">G1</strain>
    </source>
</reference>
<keyword evidence="2" id="KW-0963">Cytoplasm</keyword>
<dbReference type="GO" id="GO:0030490">
    <property type="term" value="P:maturation of SSU-rRNA"/>
    <property type="evidence" value="ECO:0007669"/>
    <property type="project" value="UniProtKB-UniRule"/>
</dbReference>
<keyword evidence="4" id="KW-1185">Reference proteome</keyword>
<evidence type="ECO:0000256" key="2">
    <source>
        <dbReference type="HAMAP-Rule" id="MF_00003"/>
    </source>
</evidence>
<gene>
    <name evidence="2 3" type="primary">rbfA</name>
    <name evidence="3" type="ORF">FE785_06340</name>
</gene>
<dbReference type="SUPFAM" id="SSF89919">
    <property type="entry name" value="Ribosome-binding factor A, RbfA"/>
    <property type="match status" value="1"/>
</dbReference>
<dbReference type="InterPro" id="IPR000238">
    <property type="entry name" value="RbfA"/>
</dbReference>
<comment type="subcellular location">
    <subcellularLocation>
        <location evidence="2">Cytoplasm</location>
    </subcellularLocation>
</comment>
<comment type="similarity">
    <text evidence="2">Belongs to the RbfA family.</text>
</comment>
<dbReference type="Proteomes" id="UP000304864">
    <property type="component" value="Chromosome"/>
</dbReference>
<organism evidence="3 4">
    <name type="scientific">Thiomicrorhabdus sediminis</name>
    <dbReference type="NCBI Taxonomy" id="2580412"/>
    <lineage>
        <taxon>Bacteria</taxon>
        <taxon>Pseudomonadati</taxon>
        <taxon>Pseudomonadota</taxon>
        <taxon>Gammaproteobacteria</taxon>
        <taxon>Thiotrichales</taxon>
        <taxon>Piscirickettsiaceae</taxon>
        <taxon>Thiomicrorhabdus</taxon>
    </lineage>
</organism>
<dbReference type="NCBIfam" id="TIGR00082">
    <property type="entry name" value="rbfA"/>
    <property type="match status" value="1"/>
</dbReference>
<dbReference type="InterPro" id="IPR020053">
    <property type="entry name" value="Ribosome-bd_factorA_CS"/>
</dbReference>
<dbReference type="PANTHER" id="PTHR33515">
    <property type="entry name" value="RIBOSOME-BINDING FACTOR A, CHLOROPLASTIC-RELATED"/>
    <property type="match status" value="1"/>
</dbReference>
<evidence type="ECO:0000313" key="3">
    <source>
        <dbReference type="EMBL" id="QCU90272.1"/>
    </source>
</evidence>